<sequence>MGAASARACGRCHGQLREGLKQAPPGLRGALRGRSAASTADRRPQGDQARAAGRPGADHLAAPAVKSSSIARGTPYSKELRLLAHVFENARAGDPISVCDAIEHFGEEVLNPAGQWLKVAGRHKATILEHAMREAPRGGSILEIGAYCGYSAIRMALALPGARIVTLEVDPAHVVIARNMVAFAGLAHMIDVWTGHSKDLLPRLPARYGGPEKFKLCGVFMDQKGSRYDEDLGLIERMGLLLPGAVVVADNVLKPGSPLFLWRLQNGGAYDNHVARVREFAMPAEDWMSVSVLRPEAAARFLRGAGLGGAAGVLLPNADHPHTPAGLVLRRSLCSSSGSRTESEPRPHAQEVLV</sequence>
<keyword evidence="5" id="KW-0128">Catecholamine metabolism</keyword>
<evidence type="ECO:0000256" key="2">
    <source>
        <dbReference type="ARBA" id="ARBA00022603"/>
    </source>
</evidence>
<evidence type="ECO:0000313" key="8">
    <source>
        <dbReference type="EMBL" id="CAE8708402.1"/>
    </source>
</evidence>
<feature type="region of interest" description="Disordered" evidence="7">
    <location>
        <begin position="19"/>
        <end position="66"/>
    </location>
</feature>
<comment type="caution">
    <text evidence="8">The sequence shown here is derived from an EMBL/GenBank/DDBJ whole genome shotgun (WGS) entry which is preliminary data.</text>
</comment>
<accession>A0A813KMA6</accession>
<evidence type="ECO:0000256" key="5">
    <source>
        <dbReference type="ARBA" id="ARBA00022939"/>
    </source>
</evidence>
<dbReference type="Gene3D" id="3.40.50.150">
    <property type="entry name" value="Vaccinia Virus protein VP39"/>
    <property type="match status" value="1"/>
</dbReference>
<dbReference type="GO" id="GO:0032259">
    <property type="term" value="P:methylation"/>
    <property type="evidence" value="ECO:0007669"/>
    <property type="project" value="UniProtKB-KW"/>
</dbReference>
<dbReference type="GO" id="GO:0016206">
    <property type="term" value="F:catechol O-methyltransferase activity"/>
    <property type="evidence" value="ECO:0007669"/>
    <property type="project" value="UniProtKB-EC"/>
</dbReference>
<dbReference type="SUPFAM" id="SSF53335">
    <property type="entry name" value="S-adenosyl-L-methionine-dependent methyltransferases"/>
    <property type="match status" value="1"/>
</dbReference>
<evidence type="ECO:0000256" key="1">
    <source>
        <dbReference type="ARBA" id="ARBA00012880"/>
    </source>
</evidence>
<keyword evidence="3" id="KW-0808">Transferase</keyword>
<dbReference type="AlphaFoldDB" id="A0A813KMA6"/>
<dbReference type="InterPro" id="IPR029063">
    <property type="entry name" value="SAM-dependent_MTases_sf"/>
</dbReference>
<evidence type="ECO:0000256" key="3">
    <source>
        <dbReference type="ARBA" id="ARBA00022679"/>
    </source>
</evidence>
<protein>
    <recommendedName>
        <fullName evidence="1">catechol O-methyltransferase</fullName>
        <ecNumber evidence="1">2.1.1.6</ecNumber>
    </recommendedName>
</protein>
<organism evidence="8 9">
    <name type="scientific">Polarella glacialis</name>
    <name type="common">Dinoflagellate</name>
    <dbReference type="NCBI Taxonomy" id="89957"/>
    <lineage>
        <taxon>Eukaryota</taxon>
        <taxon>Sar</taxon>
        <taxon>Alveolata</taxon>
        <taxon>Dinophyceae</taxon>
        <taxon>Suessiales</taxon>
        <taxon>Suessiaceae</taxon>
        <taxon>Polarella</taxon>
    </lineage>
</organism>
<name>A0A813KMA6_POLGL</name>
<dbReference type="Pfam" id="PF01596">
    <property type="entry name" value="Methyltransf_3"/>
    <property type="match status" value="1"/>
</dbReference>
<dbReference type="GO" id="GO:0006584">
    <property type="term" value="P:catecholamine metabolic process"/>
    <property type="evidence" value="ECO:0007669"/>
    <property type="project" value="UniProtKB-KW"/>
</dbReference>
<evidence type="ECO:0000256" key="6">
    <source>
        <dbReference type="ARBA" id="ARBA00023453"/>
    </source>
</evidence>
<keyword evidence="4" id="KW-0949">S-adenosyl-L-methionine</keyword>
<dbReference type="Proteomes" id="UP000626109">
    <property type="component" value="Unassembled WGS sequence"/>
</dbReference>
<gene>
    <name evidence="8" type="ORF">PGLA2088_LOCUS34917</name>
</gene>
<keyword evidence="2" id="KW-0489">Methyltransferase</keyword>
<evidence type="ECO:0000256" key="4">
    <source>
        <dbReference type="ARBA" id="ARBA00022691"/>
    </source>
</evidence>
<proteinExistence type="inferred from homology"/>
<dbReference type="EC" id="2.1.1.6" evidence="1"/>
<dbReference type="PROSITE" id="PS51682">
    <property type="entry name" value="SAM_OMT_I"/>
    <property type="match status" value="1"/>
</dbReference>
<comment type="similarity">
    <text evidence="6">Belongs to the class I-like SAM-binding methyltransferase superfamily. Cation-dependent O-methyltransferase family.</text>
</comment>
<dbReference type="InterPro" id="IPR002935">
    <property type="entry name" value="SAM_O-MeTrfase"/>
</dbReference>
<evidence type="ECO:0000313" key="9">
    <source>
        <dbReference type="Proteomes" id="UP000626109"/>
    </source>
</evidence>
<dbReference type="PANTHER" id="PTHR43836:SF2">
    <property type="entry name" value="CATECHOL O-METHYLTRANSFERASE 1-RELATED"/>
    <property type="match status" value="1"/>
</dbReference>
<dbReference type="EMBL" id="CAJNNW010031663">
    <property type="protein sequence ID" value="CAE8708402.1"/>
    <property type="molecule type" value="Genomic_DNA"/>
</dbReference>
<evidence type="ECO:0000256" key="7">
    <source>
        <dbReference type="SAM" id="MobiDB-lite"/>
    </source>
</evidence>
<reference evidence="8" key="1">
    <citation type="submission" date="2021-02" db="EMBL/GenBank/DDBJ databases">
        <authorList>
            <person name="Dougan E. K."/>
            <person name="Rhodes N."/>
            <person name="Thang M."/>
            <person name="Chan C."/>
        </authorList>
    </citation>
    <scope>NUCLEOTIDE SEQUENCE</scope>
</reference>
<dbReference type="PANTHER" id="PTHR43836">
    <property type="entry name" value="CATECHOL O-METHYLTRANSFERASE 1-RELATED"/>
    <property type="match status" value="1"/>
</dbReference>